<keyword evidence="4" id="KW-0805">Transcription regulation</keyword>
<keyword evidence="10" id="KW-0472">Membrane</keyword>
<dbReference type="Proteomes" id="UP000800200">
    <property type="component" value="Unassembled WGS sequence"/>
</dbReference>
<accession>A0A6A6DDJ9</accession>
<dbReference type="SMART" id="SM00066">
    <property type="entry name" value="GAL4"/>
    <property type="match status" value="1"/>
</dbReference>
<dbReference type="CDD" id="cd12148">
    <property type="entry name" value="fungal_TF_MHR"/>
    <property type="match status" value="1"/>
</dbReference>
<dbReference type="Pfam" id="PF00172">
    <property type="entry name" value="Zn_clus"/>
    <property type="match status" value="1"/>
</dbReference>
<sequence>MQACDRCHRRKSRCDKLQPCGPCGKANTACIYSDRTKERIFRAEHVERLERRLRHAEARNKVLASELARARAHADADETATPSDIGTVSGPSVQPLARSNAGDVITEVSYLSINAAGERQYLGSTSGILFANLVKAGVDLRPSSRQASPPFDLDDAYQHDHPYGHRSKDCSQELPPELLARKLVKAYLDHDHICYPFLSPSFILNAVDQVYVDASFYTSNSFEAFVFDMVLAIATANVYKFDWQMLPSAESHQARAMSAITDVLRCGGLQSLQAILLLCQYRTGSSIQDTSASMWHLVGIAARMSFELGLHREAAYPCNPPHSEDNADSARIFKDQEIRRRCFWCVAAMDRVVSNILGRPLAIREDDIDVNLPTPEDDRIFYAGLTEVDGTNNHARTHIFNHITTYRLLCGRIMISLHGQRSNGRTCADIYRLRDSLVADLDLWKQRTVGLQLPDVDLSITMSRDRSSFCSKEWYELIYHNAILMLYRPSPALSDVSRDPITLQRIFSSAKHAITLYAYLHRSRKINYSWITLQSLFMAGLSYIYAVGRHFRERRRSGPAQRSGMLERDPKTIEVVNDTRACSNVLVAVSERWNALRHCHEVFDRLSDAVLADSIKLECLLKHPETHQGEEVHAPHQPPEASGWSQATLMHTDISTEGLISQDQSAWGTNAFHISSHSGYQTGSPLAVDTVFRNCFDDLQHLYDQQQINNPVMQLSQDWLGYIGSYDPVLNSASSMETTIAGVPSNVG</sequence>
<evidence type="ECO:0000256" key="8">
    <source>
        <dbReference type="SAM" id="Coils"/>
    </source>
</evidence>
<dbReference type="GO" id="GO:0005634">
    <property type="term" value="C:nucleus"/>
    <property type="evidence" value="ECO:0007669"/>
    <property type="project" value="UniProtKB-SubCell"/>
</dbReference>
<evidence type="ECO:0000256" key="7">
    <source>
        <dbReference type="ARBA" id="ARBA00023242"/>
    </source>
</evidence>
<dbReference type="InterPro" id="IPR052202">
    <property type="entry name" value="Yeast_MetPath_Reg"/>
</dbReference>
<dbReference type="SMART" id="SM00906">
    <property type="entry name" value="Fungal_trans"/>
    <property type="match status" value="1"/>
</dbReference>
<evidence type="ECO:0000256" key="6">
    <source>
        <dbReference type="ARBA" id="ARBA00023163"/>
    </source>
</evidence>
<evidence type="ECO:0000256" key="4">
    <source>
        <dbReference type="ARBA" id="ARBA00023015"/>
    </source>
</evidence>
<evidence type="ECO:0000256" key="9">
    <source>
        <dbReference type="SAM" id="MobiDB-lite"/>
    </source>
</evidence>
<dbReference type="PANTHER" id="PTHR47782:SF12">
    <property type="entry name" value="ZN(II)2CYS6 TRANSCRIPTION FACTOR (EUROFUNG)"/>
    <property type="match status" value="1"/>
</dbReference>
<dbReference type="SUPFAM" id="SSF57701">
    <property type="entry name" value="Zn2/Cys6 DNA-binding domain"/>
    <property type="match status" value="1"/>
</dbReference>
<dbReference type="AlphaFoldDB" id="A0A6A6DDJ9"/>
<dbReference type="Gene3D" id="4.10.240.10">
    <property type="entry name" value="Zn(2)-C6 fungal-type DNA-binding domain"/>
    <property type="match status" value="1"/>
</dbReference>
<dbReference type="InterPro" id="IPR007219">
    <property type="entry name" value="XnlR_reg_dom"/>
</dbReference>
<dbReference type="GO" id="GO:0000981">
    <property type="term" value="F:DNA-binding transcription factor activity, RNA polymerase II-specific"/>
    <property type="evidence" value="ECO:0007669"/>
    <property type="project" value="InterPro"/>
</dbReference>
<comment type="subcellular location">
    <subcellularLocation>
        <location evidence="1">Nucleus</location>
    </subcellularLocation>
</comment>
<evidence type="ECO:0000313" key="12">
    <source>
        <dbReference type="EMBL" id="KAF2177073.1"/>
    </source>
</evidence>
<dbReference type="Pfam" id="PF04082">
    <property type="entry name" value="Fungal_trans"/>
    <property type="match status" value="1"/>
</dbReference>
<dbReference type="CDD" id="cd00067">
    <property type="entry name" value="GAL4"/>
    <property type="match status" value="1"/>
</dbReference>
<feature type="coiled-coil region" evidence="8">
    <location>
        <begin position="46"/>
        <end position="73"/>
    </location>
</feature>
<evidence type="ECO:0000256" key="3">
    <source>
        <dbReference type="ARBA" id="ARBA00022833"/>
    </source>
</evidence>
<keyword evidence="5" id="KW-0238">DNA-binding</keyword>
<evidence type="ECO:0000256" key="1">
    <source>
        <dbReference type="ARBA" id="ARBA00004123"/>
    </source>
</evidence>
<protein>
    <recommendedName>
        <fullName evidence="11">Zn(2)-C6 fungal-type domain-containing protein</fullName>
    </recommendedName>
</protein>
<evidence type="ECO:0000256" key="10">
    <source>
        <dbReference type="SAM" id="Phobius"/>
    </source>
</evidence>
<dbReference type="GO" id="GO:0006351">
    <property type="term" value="P:DNA-templated transcription"/>
    <property type="evidence" value="ECO:0007669"/>
    <property type="project" value="InterPro"/>
</dbReference>
<feature type="region of interest" description="Disordered" evidence="9">
    <location>
        <begin position="73"/>
        <end position="93"/>
    </location>
</feature>
<dbReference type="OrthoDB" id="2399539at2759"/>
<dbReference type="InterPro" id="IPR001138">
    <property type="entry name" value="Zn2Cys6_DnaBD"/>
</dbReference>
<dbReference type="PROSITE" id="PS50048">
    <property type="entry name" value="ZN2_CY6_FUNGAL_2"/>
    <property type="match status" value="1"/>
</dbReference>
<dbReference type="PANTHER" id="PTHR47782">
    <property type="entry name" value="ZN(II)2CYS6 TRANSCRIPTION FACTOR (EUROFUNG)-RELATED"/>
    <property type="match status" value="1"/>
</dbReference>
<feature type="domain" description="Zn(2)-C6 fungal-type" evidence="11">
    <location>
        <begin position="3"/>
        <end position="32"/>
    </location>
</feature>
<name>A0A6A6DDJ9_9PEZI</name>
<keyword evidence="8" id="KW-0175">Coiled coil</keyword>
<reference evidence="12" key="1">
    <citation type="journal article" date="2020" name="Stud. Mycol.">
        <title>101 Dothideomycetes genomes: a test case for predicting lifestyles and emergence of pathogens.</title>
        <authorList>
            <person name="Haridas S."/>
            <person name="Albert R."/>
            <person name="Binder M."/>
            <person name="Bloem J."/>
            <person name="Labutti K."/>
            <person name="Salamov A."/>
            <person name="Andreopoulos B."/>
            <person name="Baker S."/>
            <person name="Barry K."/>
            <person name="Bills G."/>
            <person name="Bluhm B."/>
            <person name="Cannon C."/>
            <person name="Castanera R."/>
            <person name="Culley D."/>
            <person name="Daum C."/>
            <person name="Ezra D."/>
            <person name="Gonzalez J."/>
            <person name="Henrissat B."/>
            <person name="Kuo A."/>
            <person name="Liang C."/>
            <person name="Lipzen A."/>
            <person name="Lutzoni F."/>
            <person name="Magnuson J."/>
            <person name="Mondo S."/>
            <person name="Nolan M."/>
            <person name="Ohm R."/>
            <person name="Pangilinan J."/>
            <person name="Park H.-J."/>
            <person name="Ramirez L."/>
            <person name="Alfaro M."/>
            <person name="Sun H."/>
            <person name="Tritt A."/>
            <person name="Yoshinaga Y."/>
            <person name="Zwiers L.-H."/>
            <person name="Turgeon B."/>
            <person name="Goodwin S."/>
            <person name="Spatafora J."/>
            <person name="Crous P."/>
            <person name="Grigoriev I."/>
        </authorList>
    </citation>
    <scope>NUCLEOTIDE SEQUENCE</scope>
    <source>
        <strain evidence="12">CBS 207.26</strain>
    </source>
</reference>
<evidence type="ECO:0000313" key="13">
    <source>
        <dbReference type="Proteomes" id="UP000800200"/>
    </source>
</evidence>
<feature type="compositionally biased region" description="Polar residues" evidence="9">
    <location>
        <begin position="80"/>
        <end position="92"/>
    </location>
</feature>
<keyword evidence="3" id="KW-0862">Zinc</keyword>
<keyword evidence="6" id="KW-0804">Transcription</keyword>
<keyword evidence="7" id="KW-0539">Nucleus</keyword>
<dbReference type="EMBL" id="ML994695">
    <property type="protein sequence ID" value="KAF2177073.1"/>
    <property type="molecule type" value="Genomic_DNA"/>
</dbReference>
<evidence type="ECO:0000259" key="11">
    <source>
        <dbReference type="PROSITE" id="PS50048"/>
    </source>
</evidence>
<keyword evidence="10" id="KW-1133">Transmembrane helix</keyword>
<dbReference type="InterPro" id="IPR036864">
    <property type="entry name" value="Zn2-C6_fun-type_DNA-bd_sf"/>
</dbReference>
<dbReference type="GO" id="GO:0045944">
    <property type="term" value="P:positive regulation of transcription by RNA polymerase II"/>
    <property type="evidence" value="ECO:0007669"/>
    <property type="project" value="TreeGrafter"/>
</dbReference>
<dbReference type="PROSITE" id="PS00463">
    <property type="entry name" value="ZN2_CY6_FUNGAL_1"/>
    <property type="match status" value="1"/>
</dbReference>
<keyword evidence="2" id="KW-0479">Metal-binding</keyword>
<dbReference type="GO" id="GO:0008270">
    <property type="term" value="F:zinc ion binding"/>
    <property type="evidence" value="ECO:0007669"/>
    <property type="project" value="InterPro"/>
</dbReference>
<gene>
    <name evidence="12" type="ORF">K469DRAFT_604823</name>
</gene>
<organism evidence="12 13">
    <name type="scientific">Zopfia rhizophila CBS 207.26</name>
    <dbReference type="NCBI Taxonomy" id="1314779"/>
    <lineage>
        <taxon>Eukaryota</taxon>
        <taxon>Fungi</taxon>
        <taxon>Dikarya</taxon>
        <taxon>Ascomycota</taxon>
        <taxon>Pezizomycotina</taxon>
        <taxon>Dothideomycetes</taxon>
        <taxon>Dothideomycetes incertae sedis</taxon>
        <taxon>Zopfiaceae</taxon>
        <taxon>Zopfia</taxon>
    </lineage>
</organism>
<feature type="transmembrane region" description="Helical" evidence="10">
    <location>
        <begin position="528"/>
        <end position="547"/>
    </location>
</feature>
<evidence type="ECO:0000256" key="5">
    <source>
        <dbReference type="ARBA" id="ARBA00023125"/>
    </source>
</evidence>
<proteinExistence type="predicted"/>
<evidence type="ECO:0000256" key="2">
    <source>
        <dbReference type="ARBA" id="ARBA00022723"/>
    </source>
</evidence>
<keyword evidence="13" id="KW-1185">Reference proteome</keyword>
<keyword evidence="10" id="KW-0812">Transmembrane</keyword>
<dbReference type="GO" id="GO:0043565">
    <property type="term" value="F:sequence-specific DNA binding"/>
    <property type="evidence" value="ECO:0007669"/>
    <property type="project" value="TreeGrafter"/>
</dbReference>